<dbReference type="InterPro" id="IPR042185">
    <property type="entry name" value="Serpin_sf_2"/>
</dbReference>
<dbReference type="SMART" id="SM00093">
    <property type="entry name" value="SERPIN"/>
    <property type="match status" value="1"/>
</dbReference>
<comment type="similarity">
    <text evidence="1 2">Belongs to the serpin family.</text>
</comment>
<evidence type="ECO:0000256" key="2">
    <source>
        <dbReference type="RuleBase" id="RU000411"/>
    </source>
</evidence>
<dbReference type="Pfam" id="PF00079">
    <property type="entry name" value="Serpin"/>
    <property type="match status" value="1"/>
</dbReference>
<comment type="caution">
    <text evidence="4">The sequence shown here is derived from an EMBL/GenBank/DDBJ whole genome shotgun (WGS) entry which is preliminary data.</text>
</comment>
<accession>A0AAV0QRJ4</accession>
<dbReference type="Proteomes" id="UP001154282">
    <property type="component" value="Unassembled WGS sequence"/>
</dbReference>
<dbReference type="Gene3D" id="3.30.497.10">
    <property type="entry name" value="Antithrombin, subunit I, domain 2"/>
    <property type="match status" value="1"/>
</dbReference>
<dbReference type="InterPro" id="IPR042178">
    <property type="entry name" value="Serpin_sf_1"/>
</dbReference>
<dbReference type="GO" id="GO:0004867">
    <property type="term" value="F:serine-type endopeptidase inhibitor activity"/>
    <property type="evidence" value="ECO:0007669"/>
    <property type="project" value="InterPro"/>
</dbReference>
<dbReference type="Gene3D" id="2.30.39.10">
    <property type="entry name" value="Alpha-1-antitrypsin, domain 1"/>
    <property type="match status" value="1"/>
</dbReference>
<dbReference type="EMBL" id="CAMGYJ010000010">
    <property type="protein sequence ID" value="CAI0546924.1"/>
    <property type="molecule type" value="Genomic_DNA"/>
</dbReference>
<evidence type="ECO:0000313" key="5">
    <source>
        <dbReference type="Proteomes" id="UP001154282"/>
    </source>
</evidence>
<dbReference type="GO" id="GO:0005615">
    <property type="term" value="C:extracellular space"/>
    <property type="evidence" value="ECO:0007669"/>
    <property type="project" value="InterPro"/>
</dbReference>
<sequence length="414" mass="45565">MELQTADVAMVLTKQVLLTEARDHNAVISPASIHAVLSLIAAGSSGPTREQLLSFLNANSIGQLNFHAFQVASALADGGAGGGPTLSFVNGAWVDKSLSLRHSFKQVAGSFYKAVPLEVDFKYRASEVAAKVNEWAEKHTNGLIKNVLPPDGVDGSTRLVFGNALYFKGAWASAFHPSDTKDHDFRLMNGSSVRVPFMAGNWSTKMQLVSQHFGFKVLSLPYKQGLDKRRFCMHIFLPDFTHGLPALIQRAGFEPGFLARYVPRKRVKVGELRIPKLKLRTEMEASRALIGLGLVLPFSGVEADFSEMVEHSLDDDERLHVSSIFHKSFIEVNEKGTEAAAAAIAAMQPICEVDEDEDRFQGIDFVADHPFLFVIQESMSGMVLFTGHIVDPSQCELDRADYTGFYGGFDDEFF</sequence>
<dbReference type="AlphaFoldDB" id="A0AAV0QRJ4"/>
<evidence type="ECO:0000259" key="3">
    <source>
        <dbReference type="SMART" id="SM00093"/>
    </source>
</evidence>
<dbReference type="InterPro" id="IPR000215">
    <property type="entry name" value="Serpin_fam"/>
</dbReference>
<protein>
    <recommendedName>
        <fullName evidence="3">Serpin domain-containing protein</fullName>
    </recommendedName>
</protein>
<feature type="domain" description="Serpin" evidence="3">
    <location>
        <begin position="10"/>
        <end position="392"/>
    </location>
</feature>
<gene>
    <name evidence="4" type="ORF">LITE_LOCUS44161</name>
</gene>
<proteinExistence type="inferred from homology"/>
<dbReference type="CDD" id="cd02043">
    <property type="entry name" value="serpinP_plants"/>
    <property type="match status" value="1"/>
</dbReference>
<organism evidence="4 5">
    <name type="scientific">Linum tenue</name>
    <dbReference type="NCBI Taxonomy" id="586396"/>
    <lineage>
        <taxon>Eukaryota</taxon>
        <taxon>Viridiplantae</taxon>
        <taxon>Streptophyta</taxon>
        <taxon>Embryophyta</taxon>
        <taxon>Tracheophyta</taxon>
        <taxon>Spermatophyta</taxon>
        <taxon>Magnoliopsida</taxon>
        <taxon>eudicotyledons</taxon>
        <taxon>Gunneridae</taxon>
        <taxon>Pentapetalae</taxon>
        <taxon>rosids</taxon>
        <taxon>fabids</taxon>
        <taxon>Malpighiales</taxon>
        <taxon>Linaceae</taxon>
        <taxon>Linum</taxon>
    </lineage>
</organism>
<evidence type="ECO:0000313" key="4">
    <source>
        <dbReference type="EMBL" id="CAI0546924.1"/>
    </source>
</evidence>
<reference evidence="4" key="1">
    <citation type="submission" date="2022-08" db="EMBL/GenBank/DDBJ databases">
        <authorList>
            <person name="Gutierrez-Valencia J."/>
        </authorList>
    </citation>
    <scope>NUCLEOTIDE SEQUENCE</scope>
</reference>
<dbReference type="PROSITE" id="PS00284">
    <property type="entry name" value="SERPIN"/>
    <property type="match status" value="1"/>
</dbReference>
<dbReference type="InterPro" id="IPR023795">
    <property type="entry name" value="Serpin_CS"/>
</dbReference>
<dbReference type="PANTHER" id="PTHR11461:SF211">
    <property type="entry name" value="GH10112P-RELATED"/>
    <property type="match status" value="1"/>
</dbReference>
<evidence type="ECO:0000256" key="1">
    <source>
        <dbReference type="ARBA" id="ARBA00009500"/>
    </source>
</evidence>
<name>A0AAV0QRJ4_9ROSI</name>
<dbReference type="SUPFAM" id="SSF56574">
    <property type="entry name" value="Serpins"/>
    <property type="match status" value="1"/>
</dbReference>
<dbReference type="InterPro" id="IPR036186">
    <property type="entry name" value="Serpin_sf"/>
</dbReference>
<dbReference type="PANTHER" id="PTHR11461">
    <property type="entry name" value="SERINE PROTEASE INHIBITOR, SERPIN"/>
    <property type="match status" value="1"/>
</dbReference>
<dbReference type="InterPro" id="IPR023796">
    <property type="entry name" value="Serpin_dom"/>
</dbReference>
<keyword evidence="5" id="KW-1185">Reference proteome</keyword>